<dbReference type="OrthoDB" id="5275361at2759"/>
<keyword evidence="3" id="KW-1185">Reference proteome</keyword>
<proteinExistence type="predicted"/>
<organism evidence="2 3">
    <name type="scientific">Magnaporthiopsis poae (strain ATCC 64411 / 73-15)</name>
    <name type="common">Kentucky bluegrass fungus</name>
    <name type="synonym">Magnaporthe poae</name>
    <dbReference type="NCBI Taxonomy" id="644358"/>
    <lineage>
        <taxon>Eukaryota</taxon>
        <taxon>Fungi</taxon>
        <taxon>Dikarya</taxon>
        <taxon>Ascomycota</taxon>
        <taxon>Pezizomycotina</taxon>
        <taxon>Sordariomycetes</taxon>
        <taxon>Sordariomycetidae</taxon>
        <taxon>Magnaporthales</taxon>
        <taxon>Magnaporthaceae</taxon>
        <taxon>Magnaporthiopsis</taxon>
    </lineage>
</organism>
<dbReference type="eggNOG" id="ENOG502SESG">
    <property type="taxonomic scope" value="Eukaryota"/>
</dbReference>
<dbReference type="EMBL" id="GL876972">
    <property type="protein sequence ID" value="KLU88893.1"/>
    <property type="molecule type" value="Genomic_DNA"/>
</dbReference>
<accession>A0A0C4E5U9</accession>
<dbReference type="InterPro" id="IPR012340">
    <property type="entry name" value="NA-bd_OB-fold"/>
</dbReference>
<dbReference type="OMA" id="GCVTHYT"/>
<dbReference type="GO" id="GO:0043047">
    <property type="term" value="F:single-stranded telomeric DNA binding"/>
    <property type="evidence" value="ECO:0007669"/>
    <property type="project" value="InterPro"/>
</dbReference>
<evidence type="ECO:0000313" key="3">
    <source>
        <dbReference type="Proteomes" id="UP000011715"/>
    </source>
</evidence>
<reference evidence="2" key="4">
    <citation type="journal article" date="2015" name="G3 (Bethesda)">
        <title>Genome sequences of three phytopathogenic species of the Magnaporthaceae family of fungi.</title>
        <authorList>
            <person name="Okagaki L.H."/>
            <person name="Nunes C.C."/>
            <person name="Sailsbery J."/>
            <person name="Clay B."/>
            <person name="Brown D."/>
            <person name="John T."/>
            <person name="Oh Y."/>
            <person name="Young N."/>
            <person name="Fitzgerald M."/>
            <person name="Haas B.J."/>
            <person name="Zeng Q."/>
            <person name="Young S."/>
            <person name="Adiconis X."/>
            <person name="Fan L."/>
            <person name="Levin J.Z."/>
            <person name="Mitchell T.K."/>
            <person name="Okubara P.A."/>
            <person name="Farman M.L."/>
            <person name="Kohn L.M."/>
            <person name="Birren B."/>
            <person name="Ma L.-J."/>
            <person name="Dean R.A."/>
        </authorList>
    </citation>
    <scope>NUCLEOTIDE SEQUENCE</scope>
    <source>
        <strain evidence="2">ATCC 64411 / 73-15</strain>
    </source>
</reference>
<dbReference type="Proteomes" id="UP000011715">
    <property type="component" value="Unassembled WGS sequence"/>
</dbReference>
<evidence type="ECO:0000313" key="1">
    <source>
        <dbReference type="EMBL" id="KLU88893.1"/>
    </source>
</evidence>
<dbReference type="EnsemblFungi" id="MAPG_07874T0">
    <property type="protein sequence ID" value="MAPG_07874T0"/>
    <property type="gene ID" value="MAPG_07874"/>
</dbReference>
<dbReference type="VEuPathDB" id="FungiDB:MAPG_07874"/>
<sequence>MSSGPIPSTLVLLPTLHKEEAGAKVRFLGCVESYATGDATLTLEHDSAASRGPRVRALVDVKLLLQNLKAEQTRAGEWVNVIGYVAPEPDQPRPPRPAPGTHHRVRVQAVVLWSAGPLNVQEYTSTVAARSNDVRAK</sequence>
<evidence type="ECO:0000313" key="2">
    <source>
        <dbReference type="EnsemblFungi" id="MAPG_07874T0"/>
    </source>
</evidence>
<reference evidence="3" key="1">
    <citation type="submission" date="2010-05" db="EMBL/GenBank/DDBJ databases">
        <title>The genome sequence of Magnaporthe poae strain ATCC 64411.</title>
        <authorList>
            <person name="Ma L.-J."/>
            <person name="Dead R."/>
            <person name="Young S."/>
            <person name="Zeng Q."/>
            <person name="Koehrsen M."/>
            <person name="Alvarado L."/>
            <person name="Berlin A."/>
            <person name="Chapman S.B."/>
            <person name="Chen Z."/>
            <person name="Freedman E."/>
            <person name="Gellesch M."/>
            <person name="Goldberg J."/>
            <person name="Griggs A."/>
            <person name="Gujja S."/>
            <person name="Heilman E.R."/>
            <person name="Heiman D."/>
            <person name="Hepburn T."/>
            <person name="Howarth C."/>
            <person name="Jen D."/>
            <person name="Larson L."/>
            <person name="Mehta T."/>
            <person name="Neiman D."/>
            <person name="Pearson M."/>
            <person name="Roberts A."/>
            <person name="Saif S."/>
            <person name="Shea T."/>
            <person name="Shenoy N."/>
            <person name="Sisk P."/>
            <person name="Stolte C."/>
            <person name="Sykes S."/>
            <person name="Walk T."/>
            <person name="White J."/>
            <person name="Yandava C."/>
            <person name="Haas B."/>
            <person name="Nusbaum C."/>
            <person name="Birren B."/>
        </authorList>
    </citation>
    <scope>NUCLEOTIDE SEQUENCE [LARGE SCALE GENOMIC DNA]</scope>
    <source>
        <strain evidence="3">ATCC 64411 / 73-15</strain>
    </source>
</reference>
<dbReference type="GO" id="GO:0016233">
    <property type="term" value="P:telomere capping"/>
    <property type="evidence" value="ECO:0007669"/>
    <property type="project" value="InterPro"/>
</dbReference>
<dbReference type="InterPro" id="IPR024222">
    <property type="entry name" value="Ten1_fungal"/>
</dbReference>
<dbReference type="Pfam" id="PF12658">
    <property type="entry name" value="Ten1"/>
    <property type="match status" value="1"/>
</dbReference>
<reference evidence="1" key="3">
    <citation type="submission" date="2011-03" db="EMBL/GenBank/DDBJ databases">
        <title>Annotation of Magnaporthe poae ATCC 64411.</title>
        <authorList>
            <person name="Ma L.-J."/>
            <person name="Dead R."/>
            <person name="Young S.K."/>
            <person name="Zeng Q."/>
            <person name="Gargeya S."/>
            <person name="Fitzgerald M."/>
            <person name="Haas B."/>
            <person name="Abouelleil A."/>
            <person name="Alvarado L."/>
            <person name="Arachchi H.M."/>
            <person name="Berlin A."/>
            <person name="Brown A."/>
            <person name="Chapman S.B."/>
            <person name="Chen Z."/>
            <person name="Dunbar C."/>
            <person name="Freedman E."/>
            <person name="Gearin G."/>
            <person name="Gellesch M."/>
            <person name="Goldberg J."/>
            <person name="Griggs A."/>
            <person name="Gujja S."/>
            <person name="Heiman D."/>
            <person name="Howarth C."/>
            <person name="Larson L."/>
            <person name="Lui A."/>
            <person name="MacDonald P.J.P."/>
            <person name="Mehta T."/>
            <person name="Montmayeur A."/>
            <person name="Murphy C."/>
            <person name="Neiman D."/>
            <person name="Pearson M."/>
            <person name="Priest M."/>
            <person name="Roberts A."/>
            <person name="Saif S."/>
            <person name="Shea T."/>
            <person name="Shenoy N."/>
            <person name="Sisk P."/>
            <person name="Stolte C."/>
            <person name="Sykes S."/>
            <person name="Yandava C."/>
            <person name="Wortman J."/>
            <person name="Nusbaum C."/>
            <person name="Birren B."/>
        </authorList>
    </citation>
    <scope>NUCLEOTIDE SEQUENCE</scope>
    <source>
        <strain evidence="1">ATCC 64411</strain>
    </source>
</reference>
<dbReference type="GO" id="GO:1990879">
    <property type="term" value="C:CST complex"/>
    <property type="evidence" value="ECO:0007669"/>
    <property type="project" value="InterPro"/>
</dbReference>
<reference evidence="1" key="2">
    <citation type="submission" date="2010-05" db="EMBL/GenBank/DDBJ databases">
        <title>The Genome Sequence of Magnaporthe poae strain ATCC 64411.</title>
        <authorList>
            <consortium name="The Broad Institute Genome Sequencing Platform"/>
            <consortium name="Broad Institute Genome Sequencing Center for Infectious Disease"/>
            <person name="Ma L.-J."/>
            <person name="Dead R."/>
            <person name="Young S."/>
            <person name="Zeng Q."/>
            <person name="Koehrsen M."/>
            <person name="Alvarado L."/>
            <person name="Berlin A."/>
            <person name="Chapman S.B."/>
            <person name="Chen Z."/>
            <person name="Freedman E."/>
            <person name="Gellesch M."/>
            <person name="Goldberg J."/>
            <person name="Griggs A."/>
            <person name="Gujja S."/>
            <person name="Heilman E.R."/>
            <person name="Heiman D."/>
            <person name="Hepburn T."/>
            <person name="Howarth C."/>
            <person name="Jen D."/>
            <person name="Larson L."/>
            <person name="Mehta T."/>
            <person name="Neiman D."/>
            <person name="Pearson M."/>
            <person name="Roberts A."/>
            <person name="Saif S."/>
            <person name="Shea T."/>
            <person name="Shenoy N."/>
            <person name="Sisk P."/>
            <person name="Stolte C."/>
            <person name="Sykes S."/>
            <person name="Walk T."/>
            <person name="White J."/>
            <person name="Yandava C."/>
            <person name="Haas B."/>
            <person name="Nusbaum C."/>
            <person name="Birren B."/>
        </authorList>
    </citation>
    <scope>NUCLEOTIDE SEQUENCE</scope>
    <source>
        <strain evidence="1">ATCC 64411</strain>
    </source>
</reference>
<dbReference type="EMBL" id="ADBL01001906">
    <property type="status" value="NOT_ANNOTATED_CDS"/>
    <property type="molecule type" value="Genomic_DNA"/>
</dbReference>
<dbReference type="Gene3D" id="2.40.50.140">
    <property type="entry name" value="Nucleic acid-binding proteins"/>
    <property type="match status" value="1"/>
</dbReference>
<dbReference type="AlphaFoldDB" id="A0A0C4E5U9"/>
<gene>
    <name evidence="1" type="ORF">MAPG_07874</name>
</gene>
<name>A0A0C4E5U9_MAGP6</name>
<protein>
    <submittedName>
        <fullName evidence="1 2">Uncharacterized protein</fullName>
    </submittedName>
</protein>
<reference evidence="2" key="5">
    <citation type="submission" date="2015-06" db="UniProtKB">
        <authorList>
            <consortium name="EnsemblFungi"/>
        </authorList>
    </citation>
    <scope>IDENTIFICATION</scope>
    <source>
        <strain evidence="2">ATCC 64411</strain>
    </source>
</reference>